<gene>
    <name evidence="4" type="ORF">HF577_19660</name>
</gene>
<keyword evidence="1" id="KW-0547">Nucleotide-binding</keyword>
<dbReference type="InterPro" id="IPR027417">
    <property type="entry name" value="P-loop_NTPase"/>
</dbReference>
<dbReference type="PANTHER" id="PTHR16305">
    <property type="entry name" value="TESTICULAR SOLUBLE ADENYLYL CYCLASE"/>
    <property type="match status" value="1"/>
</dbReference>
<evidence type="ECO:0000313" key="4">
    <source>
        <dbReference type="EMBL" id="NMH79299.1"/>
    </source>
</evidence>
<keyword evidence="2" id="KW-0067">ATP-binding</keyword>
<reference evidence="4 5" key="1">
    <citation type="submission" date="2020-04" db="EMBL/GenBank/DDBJ databases">
        <authorList>
            <person name="Klaysubun C."/>
            <person name="Duangmal K."/>
            <person name="Lipun K."/>
        </authorList>
    </citation>
    <scope>NUCLEOTIDE SEQUENCE [LARGE SCALE GENOMIC DNA]</scope>
    <source>
        <strain evidence="4 5">JCM 11839</strain>
    </source>
</reference>
<dbReference type="PRINTS" id="PR00038">
    <property type="entry name" value="HTHLUXR"/>
</dbReference>
<dbReference type="EMBL" id="JAAXKY010000064">
    <property type="protein sequence ID" value="NMH79299.1"/>
    <property type="molecule type" value="Genomic_DNA"/>
</dbReference>
<dbReference type="InterPro" id="IPR000792">
    <property type="entry name" value="Tscrpt_reg_LuxR_C"/>
</dbReference>
<dbReference type="Gene3D" id="1.10.10.10">
    <property type="entry name" value="Winged helix-like DNA-binding domain superfamily/Winged helix DNA-binding domain"/>
    <property type="match status" value="1"/>
</dbReference>
<evidence type="ECO:0000256" key="2">
    <source>
        <dbReference type="ARBA" id="ARBA00022840"/>
    </source>
</evidence>
<dbReference type="PANTHER" id="PTHR16305:SF35">
    <property type="entry name" value="TRANSCRIPTIONAL ACTIVATOR DOMAIN"/>
    <property type="match status" value="1"/>
</dbReference>
<evidence type="ECO:0000313" key="5">
    <source>
        <dbReference type="Proteomes" id="UP001296706"/>
    </source>
</evidence>
<name>A0ABX1RHB0_9PSEU</name>
<dbReference type="PROSITE" id="PS50043">
    <property type="entry name" value="HTH_LUXR_2"/>
    <property type="match status" value="1"/>
</dbReference>
<dbReference type="SUPFAM" id="SSF46894">
    <property type="entry name" value="C-terminal effector domain of the bipartite response regulators"/>
    <property type="match status" value="1"/>
</dbReference>
<protein>
    <submittedName>
        <fullName evidence="4">AAA family ATPase</fullName>
    </submittedName>
</protein>
<dbReference type="SUPFAM" id="SSF52540">
    <property type="entry name" value="P-loop containing nucleoside triphosphate hydrolases"/>
    <property type="match status" value="1"/>
</dbReference>
<dbReference type="Pfam" id="PF13191">
    <property type="entry name" value="AAA_16"/>
    <property type="match status" value="1"/>
</dbReference>
<dbReference type="InterPro" id="IPR011990">
    <property type="entry name" value="TPR-like_helical_dom_sf"/>
</dbReference>
<comment type="caution">
    <text evidence="4">The sequence shown here is derived from an EMBL/GenBank/DDBJ whole genome shotgun (WGS) entry which is preliminary data.</text>
</comment>
<accession>A0ABX1RHB0</accession>
<feature type="domain" description="HTH luxR-type" evidence="3">
    <location>
        <begin position="846"/>
        <end position="905"/>
    </location>
</feature>
<dbReference type="Pfam" id="PF00196">
    <property type="entry name" value="GerE"/>
    <property type="match status" value="1"/>
</dbReference>
<organism evidence="4 5">
    <name type="scientific">Pseudonocardia xinjiangensis</name>
    <dbReference type="NCBI Taxonomy" id="75289"/>
    <lineage>
        <taxon>Bacteria</taxon>
        <taxon>Bacillati</taxon>
        <taxon>Actinomycetota</taxon>
        <taxon>Actinomycetes</taxon>
        <taxon>Pseudonocardiales</taxon>
        <taxon>Pseudonocardiaceae</taxon>
        <taxon>Pseudonocardia</taxon>
    </lineage>
</organism>
<dbReference type="InterPro" id="IPR036388">
    <property type="entry name" value="WH-like_DNA-bd_sf"/>
</dbReference>
<evidence type="ECO:0000259" key="3">
    <source>
        <dbReference type="PROSITE" id="PS50043"/>
    </source>
</evidence>
<dbReference type="InterPro" id="IPR041664">
    <property type="entry name" value="AAA_16"/>
</dbReference>
<dbReference type="SMART" id="SM00421">
    <property type="entry name" value="HTH_LUXR"/>
    <property type="match status" value="1"/>
</dbReference>
<keyword evidence="5" id="KW-1185">Reference proteome</keyword>
<evidence type="ECO:0000256" key="1">
    <source>
        <dbReference type="ARBA" id="ARBA00022741"/>
    </source>
</evidence>
<proteinExistence type="predicted"/>
<dbReference type="InterPro" id="IPR016032">
    <property type="entry name" value="Sig_transdc_resp-reg_C-effctor"/>
</dbReference>
<dbReference type="Proteomes" id="UP001296706">
    <property type="component" value="Unassembled WGS sequence"/>
</dbReference>
<dbReference type="CDD" id="cd06170">
    <property type="entry name" value="LuxR_C_like"/>
    <property type="match status" value="1"/>
</dbReference>
<sequence>MDRRSEREVLDRVVADLRRGESRALVLRGDAGIGKTALLEYVVGQAAGCQVVRAGGNEAEDELAFAGLEQVCAPMLDRSARLPGPQREALSTAFGLSAGRPPDRFMVGLAVLSLFAETARERPLLCLIDDAQWLDRASAQVLGFVARRLKAESLAMIFAMRGSGDQAELAGLPELHVTGLPDDDARALLLSAHPGPVDDRVLDRVVADSRGNPLALQELPRGFTLAELAGGFGLLSSAALPYRIEESFRRQIAALAPLTRQVLLVAAAEPVGDPVLVWRAVDPLGIGMGAERALREAAAGFLEFGARVTFRHPLLRSAIYHAATPEDRRQAHRALARVMDPVTDPDRRAWHLAQAAAGFDDDVAAELEQSAGRAQARGGPAAAAAFFERAADLTRDSARRGQRLLAASQANYQAGMPHASLPLLARAEACPLGALERANVDLLRARVAFTLNRGPEAPTLLLRAAARLEKLDARMARETYLEALRAGWFVAHLSAGPHLHDLSAAALEAPAAECPGSPSDLLLDGLAVRYRDGYPAGAPLLKQALDAFLGAEPAAETDLRWLWFACTTALDLWQAEAGDVLTSRFVQLARNSGALTALPLALTQRVVMQVFAGDLAAADLLLEEFDAVREGTGLDEPPYAAQLLAVWRGQEEKAAALIGATTREATQRGEGVGVVAAGWMQALLLNSLGRYDEALPAARQATEPRQEMGVLTWCSLVELVIAAARTGHGGTASEALARLRVMTQASGTDWALGLQASCEALVRFGEAAEPHHREAIDRFGRTRMRGGLARCHLHYGEWLRRSDRYQEAREELRTAHTMFTAMGMDAFAARSARELGASGETVRKNSDVSSGQLTVQQEQIVRLVRDGLSNAEIAARLFISPRTVEWHLSKVFIKCGVTSRRQLRS</sequence>
<dbReference type="SUPFAM" id="SSF48452">
    <property type="entry name" value="TPR-like"/>
    <property type="match status" value="1"/>
</dbReference>